<feature type="region of interest" description="Disordered" evidence="6">
    <location>
        <begin position="175"/>
        <end position="214"/>
    </location>
</feature>
<evidence type="ECO:0000256" key="2">
    <source>
        <dbReference type="ARBA" id="ARBA00012485"/>
    </source>
</evidence>
<dbReference type="Gene3D" id="3.30.2160.10">
    <property type="entry name" value="Hect, E3 ligase catalytic domain"/>
    <property type="match status" value="2"/>
</dbReference>
<evidence type="ECO:0000256" key="4">
    <source>
        <dbReference type="ARBA" id="ARBA00022786"/>
    </source>
</evidence>
<evidence type="ECO:0000256" key="5">
    <source>
        <dbReference type="PROSITE-ProRule" id="PRU00104"/>
    </source>
</evidence>
<dbReference type="InterPro" id="IPR035983">
    <property type="entry name" value="Hect_E3_ubiquitin_ligase"/>
</dbReference>
<dbReference type="PANTHER" id="PTHR45700:SF8">
    <property type="entry name" value="HECT-TYPE E3 UBIQUITIN TRANSFERASE"/>
    <property type="match status" value="1"/>
</dbReference>
<sequence>MTGGTAPHRTYDVSTPPIMAQFQEVLANDTIYPRDPGIAWPNRSFERRRMFQNIQNQYYQQILHGCTNYRCETPTCLSRQRRISKGPFRPYTALSARALANHLASQDHPERGLCPYEKFTSTGPGVSFGHDKPKQKKGMHGTDPNTPKSPTRSCSYQPSNCSDKKLQITIDQSSMHVANGQAKSQAENRSNTEAGDEVELGKTSQGHKPVKKDPKSLTQALFDTAAMKILQFSNFSGEYIRYLGWANSNRVYQQKNPSLGIYGQAKINNGKDSEDDSQACRKDSAQEQTLTDMESEQSRHSNQLIYDNSASNAATVKRTLHDACADSWCLGECSETNLEAKQGGEKDIVLPSPISPNSPSSDLSMKTFSLPRVSKFGKPPCSPSLSRLNAMNIEALFLKMESYGNLVQDDLHRQRMGRTESPLLHTARMRHDQAMQYKSFLAYSAQSITYVLGNVQPLFQSFFHVKPFHKTPELIEICGLRDMISLFRNLNRIDRPPYNIFPSLWVSAGNLYLPSVTHFNASMNRYVSSETQINSEAGIDEESQVHSRTLETCHIVKIVLAALMAAVPSCDANEWRAVRLLRSSGYVMPFAMSSSSPKDSDPTRSIPTVDVFEDEMALSLMRRLLKALAGRHYAVKSHDEFTSQQICEIYQGCSGIFASVLRYLADDHPTIATSACAATPTLQNGRLVSDFAATEGLEAMLLVLIEWLRTVIMSEWDGQPKVLKCSAIGGALEFLSEIFHSKYIGIDAEVFYTYLISERLDVMHMPAEWATSDIDSNSVHLLSYPFLFPPSVLVSYFRAINYAAMYKAFESSAEAEHIAGKMIFERNPSALGGMRLQDRLDGAQRGFLILEIRRGNVLVDAMDQVWRRQRRELMRPLKVRMGMDEGEEGIDHGGVQQEFFRVAVAEAFNPDYGAFTIDARTHISWFQPFSLEPEYKYELLGLLTSLAVYNGLTLPFTFPRALYMKLLDIPVTTIEDIEDGWPQLAHGLRMLQDWPGEDVEEVFVRPYVFSFEAYGTTIDVNMAETDRILEWFDKNAQTKKGKDLYKELAALPNVTEKIKHLDQAIFPDSSQPSSHSPDPPMVISTNRHAFISSYITHLTTTTISPSYTAFHRGFHTLLSRKSLSLFTPTYLKTLIEGHPYISPSDLQRATTYDGGYTPSHPTILHFWKIIHSWPQERVRKLLEFVTASDRVPVGGVERLGFVVQRNGEGKVGGRLPTSLTCFGRLLLPEYEGEGELRGALEMAVENSRGFGTP</sequence>
<proteinExistence type="predicted"/>
<comment type="catalytic activity">
    <reaction evidence="1">
        <text>S-ubiquitinyl-[E2 ubiquitin-conjugating enzyme]-L-cysteine + [acceptor protein]-L-lysine = [E2 ubiquitin-conjugating enzyme]-L-cysteine + N(6)-ubiquitinyl-[acceptor protein]-L-lysine.</text>
        <dbReference type="EC" id="2.3.2.26"/>
    </reaction>
</comment>
<dbReference type="SUPFAM" id="SSF56204">
    <property type="entry name" value="Hect, E3 ligase catalytic domain"/>
    <property type="match status" value="1"/>
</dbReference>
<dbReference type="SMART" id="SM00119">
    <property type="entry name" value="HECTc"/>
    <property type="match status" value="1"/>
</dbReference>
<dbReference type="Pfam" id="PF16558">
    <property type="entry name" value="AZUL"/>
    <property type="match status" value="1"/>
</dbReference>
<keyword evidence="4 5" id="KW-0833">Ubl conjugation pathway</keyword>
<evidence type="ECO:0000313" key="8">
    <source>
        <dbReference type="EMBL" id="KAK0514873.1"/>
    </source>
</evidence>
<organism evidence="8 9">
    <name type="scientific">Cladonia borealis</name>
    <dbReference type="NCBI Taxonomy" id="184061"/>
    <lineage>
        <taxon>Eukaryota</taxon>
        <taxon>Fungi</taxon>
        <taxon>Dikarya</taxon>
        <taxon>Ascomycota</taxon>
        <taxon>Pezizomycotina</taxon>
        <taxon>Lecanoromycetes</taxon>
        <taxon>OSLEUM clade</taxon>
        <taxon>Lecanoromycetidae</taxon>
        <taxon>Lecanorales</taxon>
        <taxon>Lecanorineae</taxon>
        <taxon>Cladoniaceae</taxon>
        <taxon>Cladonia</taxon>
    </lineage>
</organism>
<evidence type="ECO:0000256" key="1">
    <source>
        <dbReference type="ARBA" id="ARBA00000885"/>
    </source>
</evidence>
<reference evidence="8" key="1">
    <citation type="submission" date="2023-03" db="EMBL/GenBank/DDBJ databases">
        <title>Complete genome of Cladonia borealis.</title>
        <authorList>
            <person name="Park H."/>
        </authorList>
    </citation>
    <scope>NUCLEOTIDE SEQUENCE</scope>
    <source>
        <strain evidence="8">ANT050790</strain>
    </source>
</reference>
<dbReference type="FunFam" id="3.30.2410.10:FF:000003">
    <property type="entry name" value="probable E3 ubiquitin-protein ligase HERC4 isoform X1"/>
    <property type="match status" value="1"/>
</dbReference>
<name>A0AA39V3P0_9LECA</name>
<dbReference type="Proteomes" id="UP001166286">
    <property type="component" value="Unassembled WGS sequence"/>
</dbReference>
<dbReference type="InterPro" id="IPR044611">
    <property type="entry name" value="E3A/B/C-like"/>
</dbReference>
<feature type="active site" description="Glycyl thioester intermediate" evidence="5">
    <location>
        <position position="1221"/>
    </location>
</feature>
<dbReference type="Gene3D" id="3.30.2410.10">
    <property type="entry name" value="Hect, E3 ligase catalytic domain"/>
    <property type="match status" value="1"/>
</dbReference>
<dbReference type="GO" id="GO:0061630">
    <property type="term" value="F:ubiquitin protein ligase activity"/>
    <property type="evidence" value="ECO:0007669"/>
    <property type="project" value="UniProtKB-EC"/>
</dbReference>
<accession>A0AA39V3P0</accession>
<gene>
    <name evidence="8" type="ORF">JMJ35_002252</name>
</gene>
<dbReference type="InterPro" id="IPR042556">
    <property type="entry name" value="AZUL_sf"/>
</dbReference>
<evidence type="ECO:0000313" key="9">
    <source>
        <dbReference type="Proteomes" id="UP001166286"/>
    </source>
</evidence>
<dbReference type="PROSITE" id="PS50237">
    <property type="entry name" value="HECT"/>
    <property type="match status" value="1"/>
</dbReference>
<dbReference type="PANTHER" id="PTHR45700">
    <property type="entry name" value="UBIQUITIN-PROTEIN LIGASE E3C"/>
    <property type="match status" value="1"/>
</dbReference>
<feature type="region of interest" description="Disordered" evidence="6">
    <location>
        <begin position="124"/>
        <end position="160"/>
    </location>
</feature>
<dbReference type="InterPro" id="IPR032353">
    <property type="entry name" value="AZUL"/>
</dbReference>
<dbReference type="Gene3D" id="6.10.130.10">
    <property type="entry name" value="Ubiquitin-protein ligase E3A, N-terminal zinc-binding domain (AZUL)"/>
    <property type="match status" value="1"/>
</dbReference>
<feature type="compositionally biased region" description="Polar residues" evidence="6">
    <location>
        <begin position="175"/>
        <end position="193"/>
    </location>
</feature>
<protein>
    <recommendedName>
        <fullName evidence="2">HECT-type E3 ubiquitin transferase</fullName>
        <ecNumber evidence="2">2.3.2.26</ecNumber>
    </recommendedName>
</protein>
<dbReference type="EC" id="2.3.2.26" evidence="2"/>
<keyword evidence="3" id="KW-0808">Transferase</keyword>
<keyword evidence="9" id="KW-1185">Reference proteome</keyword>
<dbReference type="GO" id="GO:0000209">
    <property type="term" value="P:protein polyubiquitination"/>
    <property type="evidence" value="ECO:0007669"/>
    <property type="project" value="InterPro"/>
</dbReference>
<evidence type="ECO:0000259" key="7">
    <source>
        <dbReference type="PROSITE" id="PS50237"/>
    </source>
</evidence>
<feature type="domain" description="HECT" evidence="7">
    <location>
        <begin position="869"/>
        <end position="1253"/>
    </location>
</feature>
<evidence type="ECO:0000256" key="6">
    <source>
        <dbReference type="SAM" id="MobiDB-lite"/>
    </source>
</evidence>
<dbReference type="Gene3D" id="3.90.1750.10">
    <property type="entry name" value="Hect, E3 ligase catalytic domains"/>
    <property type="match status" value="2"/>
</dbReference>
<evidence type="ECO:0000256" key="3">
    <source>
        <dbReference type="ARBA" id="ARBA00022679"/>
    </source>
</evidence>
<dbReference type="AlphaFoldDB" id="A0AA39V3P0"/>
<feature type="compositionally biased region" description="Polar residues" evidence="6">
    <location>
        <begin position="143"/>
        <end position="160"/>
    </location>
</feature>
<dbReference type="InterPro" id="IPR000569">
    <property type="entry name" value="HECT_dom"/>
</dbReference>
<dbReference type="EMBL" id="JAFEKC020000004">
    <property type="protein sequence ID" value="KAK0514873.1"/>
    <property type="molecule type" value="Genomic_DNA"/>
</dbReference>
<dbReference type="Pfam" id="PF00632">
    <property type="entry name" value="HECT"/>
    <property type="match status" value="1"/>
</dbReference>
<comment type="caution">
    <text evidence="8">The sequence shown here is derived from an EMBL/GenBank/DDBJ whole genome shotgun (WGS) entry which is preliminary data.</text>
</comment>